<feature type="domain" description="Post-SET" evidence="1">
    <location>
        <begin position="33"/>
        <end position="45"/>
    </location>
</feature>
<dbReference type="AlphaFoldDB" id="A0A067MS98"/>
<accession>A0A067MS98</accession>
<gene>
    <name evidence="2" type="ORF">BOTBODRAFT_342097</name>
</gene>
<sequence length="90" mass="10259">MLGIAFYYYTLSQFPYKRIVAALTPRLEPILFCFCGRDNCQGSLGHCVMASRQERSPSFQAAIIYRLARTASFTLFSAYLFRADRPTPTC</sequence>
<evidence type="ECO:0000313" key="3">
    <source>
        <dbReference type="Proteomes" id="UP000027195"/>
    </source>
</evidence>
<dbReference type="Proteomes" id="UP000027195">
    <property type="component" value="Unassembled WGS sequence"/>
</dbReference>
<organism evidence="2 3">
    <name type="scientific">Botryobasidium botryosum (strain FD-172 SS1)</name>
    <dbReference type="NCBI Taxonomy" id="930990"/>
    <lineage>
        <taxon>Eukaryota</taxon>
        <taxon>Fungi</taxon>
        <taxon>Dikarya</taxon>
        <taxon>Basidiomycota</taxon>
        <taxon>Agaricomycotina</taxon>
        <taxon>Agaricomycetes</taxon>
        <taxon>Cantharellales</taxon>
        <taxon>Botryobasidiaceae</taxon>
        <taxon>Botryobasidium</taxon>
    </lineage>
</organism>
<evidence type="ECO:0000313" key="2">
    <source>
        <dbReference type="EMBL" id="KDQ14436.1"/>
    </source>
</evidence>
<name>A0A067MS98_BOTB1</name>
<protein>
    <recommendedName>
        <fullName evidence="1">Post-SET domain-containing protein</fullName>
    </recommendedName>
</protein>
<dbReference type="PROSITE" id="PS50868">
    <property type="entry name" value="POST_SET"/>
    <property type="match status" value="1"/>
</dbReference>
<dbReference type="InParanoid" id="A0A067MS98"/>
<dbReference type="EMBL" id="KL198037">
    <property type="protein sequence ID" value="KDQ14436.1"/>
    <property type="molecule type" value="Genomic_DNA"/>
</dbReference>
<reference evidence="3" key="1">
    <citation type="journal article" date="2014" name="Proc. Natl. Acad. Sci. U.S.A.">
        <title>Extensive sampling of basidiomycete genomes demonstrates inadequacy of the white-rot/brown-rot paradigm for wood decay fungi.</title>
        <authorList>
            <person name="Riley R."/>
            <person name="Salamov A.A."/>
            <person name="Brown D.W."/>
            <person name="Nagy L.G."/>
            <person name="Floudas D."/>
            <person name="Held B.W."/>
            <person name="Levasseur A."/>
            <person name="Lombard V."/>
            <person name="Morin E."/>
            <person name="Otillar R."/>
            <person name="Lindquist E.A."/>
            <person name="Sun H."/>
            <person name="LaButti K.M."/>
            <person name="Schmutz J."/>
            <person name="Jabbour D."/>
            <person name="Luo H."/>
            <person name="Baker S.E."/>
            <person name="Pisabarro A.G."/>
            <person name="Walton J.D."/>
            <person name="Blanchette R.A."/>
            <person name="Henrissat B."/>
            <person name="Martin F."/>
            <person name="Cullen D."/>
            <person name="Hibbett D.S."/>
            <person name="Grigoriev I.V."/>
        </authorList>
    </citation>
    <scope>NUCLEOTIDE SEQUENCE [LARGE SCALE GENOMIC DNA]</scope>
    <source>
        <strain evidence="3">FD-172 SS1</strain>
    </source>
</reference>
<keyword evidence="3" id="KW-1185">Reference proteome</keyword>
<evidence type="ECO:0000259" key="1">
    <source>
        <dbReference type="PROSITE" id="PS50868"/>
    </source>
</evidence>
<dbReference type="InterPro" id="IPR003616">
    <property type="entry name" value="Post-SET_dom"/>
</dbReference>
<dbReference type="HOGENOM" id="CLU_2440543_0_0_1"/>
<proteinExistence type="predicted"/>